<dbReference type="InterPro" id="IPR013563">
    <property type="entry name" value="Oligopep_ABC_C"/>
</dbReference>
<dbReference type="InterPro" id="IPR017871">
    <property type="entry name" value="ABC_transporter-like_CS"/>
</dbReference>
<dbReference type="PROSITE" id="PS00211">
    <property type="entry name" value="ABC_TRANSPORTER_1"/>
    <property type="match status" value="1"/>
</dbReference>
<evidence type="ECO:0000259" key="6">
    <source>
        <dbReference type="PROSITE" id="PS50893"/>
    </source>
</evidence>
<dbReference type="Proteomes" id="UP000628442">
    <property type="component" value="Unassembled WGS sequence"/>
</dbReference>
<dbReference type="PANTHER" id="PTHR43776">
    <property type="entry name" value="TRANSPORT ATP-BINDING PROTEIN"/>
    <property type="match status" value="1"/>
</dbReference>
<evidence type="ECO:0000313" key="7">
    <source>
        <dbReference type="EMBL" id="GGY38416.1"/>
    </source>
</evidence>
<dbReference type="FunFam" id="3.40.50.300:FF:000016">
    <property type="entry name" value="Oligopeptide ABC transporter ATP-binding component"/>
    <property type="match status" value="1"/>
</dbReference>
<keyword evidence="3" id="KW-0472">Membrane</keyword>
<gene>
    <name evidence="7" type="primary">ptpS</name>
    <name evidence="7" type="ORF">GCM10007387_20500</name>
</gene>
<reference evidence="7" key="2">
    <citation type="submission" date="2022-12" db="EMBL/GenBank/DDBJ databases">
        <authorList>
            <person name="Sun Q."/>
            <person name="Kim S."/>
        </authorList>
    </citation>
    <scope>NUCLEOTIDE SEQUENCE</scope>
    <source>
        <strain evidence="7">KCTC 12343</strain>
    </source>
</reference>
<keyword evidence="3" id="KW-1003">Cell membrane</keyword>
<dbReference type="EMBL" id="BMWV01000004">
    <property type="protein sequence ID" value="GGY38416.1"/>
    <property type="molecule type" value="Genomic_DNA"/>
</dbReference>
<name>A0AA88C2B7_9BURK</name>
<dbReference type="InterPro" id="IPR003593">
    <property type="entry name" value="AAA+_ATPase"/>
</dbReference>
<dbReference type="PROSITE" id="PS50893">
    <property type="entry name" value="ABC_TRANSPORTER_2"/>
    <property type="match status" value="1"/>
</dbReference>
<dbReference type="Pfam" id="PF00005">
    <property type="entry name" value="ABC_tran"/>
    <property type="match status" value="1"/>
</dbReference>
<keyword evidence="5 7" id="KW-0067">ATP-binding</keyword>
<keyword evidence="4" id="KW-0547">Nucleotide-binding</keyword>
<dbReference type="InterPro" id="IPR003439">
    <property type="entry name" value="ABC_transporter-like_ATP-bd"/>
</dbReference>
<evidence type="ECO:0000256" key="3">
    <source>
        <dbReference type="ARBA" id="ARBA00022475"/>
    </source>
</evidence>
<dbReference type="PANTHER" id="PTHR43776:SF7">
    <property type="entry name" value="D,D-DIPEPTIDE TRANSPORT ATP-BINDING PROTEIN DDPF-RELATED"/>
    <property type="match status" value="1"/>
</dbReference>
<dbReference type="Pfam" id="PF08352">
    <property type="entry name" value="oligo_HPY"/>
    <property type="match status" value="1"/>
</dbReference>
<reference evidence="7" key="1">
    <citation type="journal article" date="2014" name="Int. J. Syst. Evol. Microbiol.">
        <title>Complete genome sequence of Corynebacterium casei LMG S-19264T (=DSM 44701T), isolated from a smear-ripened cheese.</title>
        <authorList>
            <consortium name="US DOE Joint Genome Institute (JGI-PGF)"/>
            <person name="Walter F."/>
            <person name="Albersmeier A."/>
            <person name="Kalinowski J."/>
            <person name="Ruckert C."/>
        </authorList>
    </citation>
    <scope>NUCLEOTIDE SEQUENCE</scope>
    <source>
        <strain evidence="7">KCTC 12343</strain>
    </source>
</reference>
<evidence type="ECO:0000256" key="1">
    <source>
        <dbReference type="ARBA" id="ARBA00005417"/>
    </source>
</evidence>
<dbReference type="GO" id="GO:0055085">
    <property type="term" value="P:transmembrane transport"/>
    <property type="evidence" value="ECO:0007669"/>
    <property type="project" value="UniProtKB-ARBA"/>
</dbReference>
<dbReference type="NCBIfam" id="TIGR01727">
    <property type="entry name" value="oligo_HPY"/>
    <property type="match status" value="1"/>
</dbReference>
<evidence type="ECO:0000313" key="8">
    <source>
        <dbReference type="Proteomes" id="UP000628442"/>
    </source>
</evidence>
<dbReference type="Gene3D" id="3.40.50.300">
    <property type="entry name" value="P-loop containing nucleotide triphosphate hydrolases"/>
    <property type="match status" value="1"/>
</dbReference>
<dbReference type="GO" id="GO:0015833">
    <property type="term" value="P:peptide transport"/>
    <property type="evidence" value="ECO:0007669"/>
    <property type="project" value="InterPro"/>
</dbReference>
<dbReference type="GO" id="GO:0016887">
    <property type="term" value="F:ATP hydrolysis activity"/>
    <property type="evidence" value="ECO:0007669"/>
    <property type="project" value="InterPro"/>
</dbReference>
<dbReference type="SUPFAM" id="SSF52540">
    <property type="entry name" value="P-loop containing nucleoside triphosphate hydrolases"/>
    <property type="match status" value="1"/>
</dbReference>
<proteinExistence type="inferred from homology"/>
<accession>A0AA88C2B7</accession>
<comment type="caution">
    <text evidence="7">The sequence shown here is derived from an EMBL/GenBank/DDBJ whole genome shotgun (WGS) entry which is preliminary data.</text>
</comment>
<evidence type="ECO:0000256" key="5">
    <source>
        <dbReference type="ARBA" id="ARBA00022840"/>
    </source>
</evidence>
<comment type="similarity">
    <text evidence="1">Belongs to the ABC transporter superfamily.</text>
</comment>
<keyword evidence="2" id="KW-0813">Transport</keyword>
<protein>
    <submittedName>
        <fullName evidence="7">Peptide ABC transporter ATP-binding protein-like</fullName>
    </submittedName>
</protein>
<dbReference type="GO" id="GO:0005524">
    <property type="term" value="F:ATP binding"/>
    <property type="evidence" value="ECO:0007669"/>
    <property type="project" value="UniProtKB-KW"/>
</dbReference>
<dbReference type="InterPro" id="IPR050319">
    <property type="entry name" value="ABC_transp_ATP-bind"/>
</dbReference>
<dbReference type="AlphaFoldDB" id="A0AA88C2B7"/>
<dbReference type="SMART" id="SM00382">
    <property type="entry name" value="AAA"/>
    <property type="match status" value="1"/>
</dbReference>
<organism evidence="7 8">
    <name type="scientific">Pseudoduganella albidiflava</name>
    <dbReference type="NCBI Taxonomy" id="321983"/>
    <lineage>
        <taxon>Bacteria</taxon>
        <taxon>Pseudomonadati</taxon>
        <taxon>Pseudomonadota</taxon>
        <taxon>Betaproteobacteria</taxon>
        <taxon>Burkholderiales</taxon>
        <taxon>Oxalobacteraceae</taxon>
        <taxon>Telluria group</taxon>
        <taxon>Pseudoduganella</taxon>
    </lineage>
</organism>
<dbReference type="CDD" id="cd03257">
    <property type="entry name" value="ABC_NikE_OppD_transporters"/>
    <property type="match status" value="1"/>
</dbReference>
<feature type="domain" description="ABC transporter" evidence="6">
    <location>
        <begin position="26"/>
        <end position="271"/>
    </location>
</feature>
<dbReference type="InterPro" id="IPR027417">
    <property type="entry name" value="P-loop_NTPase"/>
</dbReference>
<sequence length="362" mass="39555">MKRESGMKREECGMKRESGTHALPFLEVRGLRKYYPGKVPGHPVRAVDDVSFTLAAGEVLGLVGESGSGKSTIGRTILRLQEASGGAVRYLGEDLGQASARRMRSLRRELQIVFQDPYASLNPRLRIGQAIGEALGTHGLHPGAARPARIAALLELVGLRPEHAERYPHEFSGGQRQRIGIARALAVEPRFIVADEPVSALDVSIQAQVINLLLDLRERLNLSMLFISHDLDVVEYMCDRVVVLYLGKVMEIASTAALFARPLHPYTEALLAASPRPEGGARALAHTRRVLRGDLPSPAMPPSGCVFRTRCPYAQDACARDVPQLTETEPGRWRACLRTDVPAIIPAPAPSHLQLSQPIDFP</sequence>
<evidence type="ECO:0000256" key="2">
    <source>
        <dbReference type="ARBA" id="ARBA00022448"/>
    </source>
</evidence>
<evidence type="ECO:0000256" key="4">
    <source>
        <dbReference type="ARBA" id="ARBA00022741"/>
    </source>
</evidence>